<reference evidence="2" key="1">
    <citation type="submission" date="2021-02" db="EMBL/GenBank/DDBJ databases">
        <authorList>
            <person name="Nowell W R."/>
        </authorList>
    </citation>
    <scope>NUCLEOTIDE SEQUENCE</scope>
</reference>
<dbReference type="InterPro" id="IPR029058">
    <property type="entry name" value="AB_hydrolase_fold"/>
</dbReference>
<dbReference type="SUPFAM" id="SSF53474">
    <property type="entry name" value="alpha/beta-Hydrolases"/>
    <property type="match status" value="1"/>
</dbReference>
<dbReference type="AlphaFoldDB" id="A0A817ZSS8"/>
<evidence type="ECO:0000313" key="2">
    <source>
        <dbReference type="EMBL" id="CAF3392933.1"/>
    </source>
</evidence>
<protein>
    <recommendedName>
        <fullName evidence="1">AB hydrolase-1 domain-containing protein</fullName>
    </recommendedName>
</protein>
<gene>
    <name evidence="2" type="ORF">FME351_LOCUS8324</name>
</gene>
<dbReference type="PANTHER" id="PTHR43433:SF5">
    <property type="entry name" value="AB HYDROLASE-1 DOMAIN-CONTAINING PROTEIN"/>
    <property type="match status" value="1"/>
</dbReference>
<dbReference type="InterPro" id="IPR050471">
    <property type="entry name" value="AB_hydrolase"/>
</dbReference>
<sequence>MPMKSDYFTLAPDINIYYELHFSPPPSNSSTKIIMIMGAYATLRNFDESVEYLLEHYPSSIEILTYDHRGIGYSKGPTLERQTTSLLARDAYQLVNHVWGNQSPVHVIGVSLGGMVAQELAVMLIPEQRLLSLYLGVTTRGSYIRPFSLLPKWFFSRIILPYFSMKSDNEKMLRSIAPYIFNEIEQEEMEELIKKYLTDCDKWFIFQDIDGCAQHNVAFNSHYLTDQHIQQIKNAQIPVTVQISMQDKLLPARKQQELADSLNAKILVLERAGHTFNRENRLKMYEIVGCGSKSETLIFCDFDSSCLASNIVYAKFIKPLQPTSSNAQLSIATSSTVAFNTFVLLLVETDLVLREEKYSLIVKL</sequence>
<evidence type="ECO:0000313" key="3">
    <source>
        <dbReference type="Proteomes" id="UP000663869"/>
    </source>
</evidence>
<feature type="domain" description="AB hydrolase-1" evidence="1">
    <location>
        <begin position="51"/>
        <end position="278"/>
    </location>
</feature>
<accession>A0A817ZSS8</accession>
<dbReference type="Pfam" id="PF12697">
    <property type="entry name" value="Abhydrolase_6"/>
    <property type="match status" value="1"/>
</dbReference>
<dbReference type="InterPro" id="IPR000073">
    <property type="entry name" value="AB_hydrolase_1"/>
</dbReference>
<comment type="caution">
    <text evidence="2">The sequence shown here is derived from an EMBL/GenBank/DDBJ whole genome shotgun (WGS) entry which is preliminary data.</text>
</comment>
<dbReference type="Gene3D" id="3.40.50.1820">
    <property type="entry name" value="alpha/beta hydrolase"/>
    <property type="match status" value="1"/>
</dbReference>
<proteinExistence type="predicted"/>
<dbReference type="PANTHER" id="PTHR43433">
    <property type="entry name" value="HYDROLASE, ALPHA/BETA FOLD FAMILY PROTEIN"/>
    <property type="match status" value="1"/>
</dbReference>
<name>A0A817ZSS8_9BILA</name>
<organism evidence="2 3">
    <name type="scientific">Rotaria socialis</name>
    <dbReference type="NCBI Taxonomy" id="392032"/>
    <lineage>
        <taxon>Eukaryota</taxon>
        <taxon>Metazoa</taxon>
        <taxon>Spiralia</taxon>
        <taxon>Gnathifera</taxon>
        <taxon>Rotifera</taxon>
        <taxon>Eurotatoria</taxon>
        <taxon>Bdelloidea</taxon>
        <taxon>Philodinida</taxon>
        <taxon>Philodinidae</taxon>
        <taxon>Rotaria</taxon>
    </lineage>
</organism>
<evidence type="ECO:0000259" key="1">
    <source>
        <dbReference type="Pfam" id="PF12697"/>
    </source>
</evidence>
<dbReference type="Proteomes" id="UP000663869">
    <property type="component" value="Unassembled WGS sequence"/>
</dbReference>
<dbReference type="EMBL" id="CAJNYU010000835">
    <property type="protein sequence ID" value="CAF3392933.1"/>
    <property type="molecule type" value="Genomic_DNA"/>
</dbReference>